<proteinExistence type="predicted"/>
<name>A0ABN8GCL2_9BACL</name>
<evidence type="ECO:0000313" key="2">
    <source>
        <dbReference type="Proteomes" id="UP000838686"/>
    </source>
</evidence>
<reference evidence="1" key="1">
    <citation type="submission" date="2022-01" db="EMBL/GenBank/DDBJ databases">
        <authorList>
            <person name="Criscuolo A."/>
        </authorList>
    </citation>
    <scope>NUCLEOTIDE SEQUENCE</scope>
    <source>
        <strain evidence="1">CIP111893</strain>
    </source>
</reference>
<dbReference type="EMBL" id="CAKMMF010000011">
    <property type="protein sequence ID" value="CAH1205683.1"/>
    <property type="molecule type" value="Genomic_DNA"/>
</dbReference>
<dbReference type="Proteomes" id="UP000838686">
    <property type="component" value="Unassembled WGS sequence"/>
</dbReference>
<accession>A0ABN8GCL2</accession>
<dbReference type="RefSeq" id="WP_236342396.1">
    <property type="nucleotide sequence ID" value="NZ_CAKMMF010000011.1"/>
</dbReference>
<comment type="caution">
    <text evidence="1">The sequence shown here is derived from an EMBL/GenBank/DDBJ whole genome shotgun (WGS) entry which is preliminary data.</text>
</comment>
<protein>
    <submittedName>
        <fullName evidence="1">Uncharacterized protein</fullName>
    </submittedName>
</protein>
<keyword evidence="2" id="KW-1185">Reference proteome</keyword>
<gene>
    <name evidence="1" type="ORF">PAECIP111893_02393</name>
</gene>
<sequence>MKATINGVSIEGTPQEIAEYQRIQRIEDAKKPHYTGAMAVVSLTDLFKAAHKNSH</sequence>
<evidence type="ECO:0000313" key="1">
    <source>
        <dbReference type="EMBL" id="CAH1205683.1"/>
    </source>
</evidence>
<organism evidence="1 2">
    <name type="scientific">Paenibacillus plantiphilus</name>
    <dbReference type="NCBI Taxonomy" id="2905650"/>
    <lineage>
        <taxon>Bacteria</taxon>
        <taxon>Bacillati</taxon>
        <taxon>Bacillota</taxon>
        <taxon>Bacilli</taxon>
        <taxon>Bacillales</taxon>
        <taxon>Paenibacillaceae</taxon>
        <taxon>Paenibacillus</taxon>
    </lineage>
</organism>